<dbReference type="GO" id="GO:0005886">
    <property type="term" value="C:plasma membrane"/>
    <property type="evidence" value="ECO:0007669"/>
    <property type="project" value="TreeGrafter"/>
</dbReference>
<dbReference type="Proteomes" id="UP000006072">
    <property type="component" value="Unassembled WGS sequence"/>
</dbReference>
<dbReference type="EMBL" id="ALQA01000031">
    <property type="protein sequence ID" value="EJZ08490.1"/>
    <property type="molecule type" value="Genomic_DNA"/>
</dbReference>
<keyword evidence="2" id="KW-0812">Transmembrane</keyword>
<reference evidence="3 4" key="1">
    <citation type="journal article" date="2012" name="J. Bacteriol.">
        <title>Complete Genome Sequence of Mycobacterium vaccae Type Strain ATCC 25954.</title>
        <authorList>
            <person name="Ho Y.S."/>
            <person name="Adroub S.A."/>
            <person name="Abadi M."/>
            <person name="Al Alwan B."/>
            <person name="Alkhateeb R."/>
            <person name="Gao G."/>
            <person name="Ragab A."/>
            <person name="Ali S."/>
            <person name="van Soolingen D."/>
            <person name="Bitter W."/>
            <person name="Pain A."/>
            <person name="Abdallah A.M."/>
        </authorList>
    </citation>
    <scope>NUCLEOTIDE SEQUENCE [LARGE SCALE GENOMIC DNA]</scope>
    <source>
        <strain evidence="3 4">ATCC 25954</strain>
    </source>
</reference>
<evidence type="ECO:0000313" key="4">
    <source>
        <dbReference type="Proteomes" id="UP000006072"/>
    </source>
</evidence>
<dbReference type="Pfam" id="PF04346">
    <property type="entry name" value="EutH"/>
    <property type="match status" value="1"/>
</dbReference>
<dbReference type="PANTHER" id="PTHR40089:SF1">
    <property type="entry name" value="ETHANOLAMINE PERMEASE EUTH-RELATED"/>
    <property type="match status" value="1"/>
</dbReference>
<keyword evidence="2" id="KW-1133">Transmembrane helix</keyword>
<sequence>MALLGNIVIYLMMAFVLIGAFSLAFRGDRGIGHEFKEGIYALGPLFVPIAGIMAALPYLSWFVEHVLGKVYEPFGADAAMAATTLIASDMGAYQLAEVTADSTGAWMTASVNGFLLGATISFIIPVGLAILDVRDHKYFALGIMSGILTVPLGVVVTMGILILTDSTVRDSAVTDGPSTATLDGFGFGDVLINLLPVFLVTIAIAAGLYFATRAMITGFIWFGKGLNAAILVVLALSIVEHVTGFFSARMGAWGLDPIIADADDQMRSLEVAGNIAIVLAGAFPLVYAIRTYLDKPLTAVGTRAGISTEGTAGLLAATTNMLAAFHLIKHMPAKDKVLVVAFGTTCSALIGDHLAFTANFQPNLIAPLMIGKIVAGVTAMLLALWIAVPTATRIERERAELDSVDPSSEDDDRVDPVAPNHA</sequence>
<gene>
    <name evidence="3" type="ORF">MVAC_15283</name>
</gene>
<feature type="transmembrane region" description="Helical" evidence="2">
    <location>
        <begin position="111"/>
        <end position="131"/>
    </location>
</feature>
<accession>K0UU49</accession>
<dbReference type="RefSeq" id="WP_003931582.1">
    <property type="nucleotide sequence ID" value="NZ_JH814693.1"/>
</dbReference>
<feature type="transmembrane region" description="Helical" evidence="2">
    <location>
        <begin position="364"/>
        <end position="388"/>
    </location>
</feature>
<feature type="transmembrane region" description="Helical" evidence="2">
    <location>
        <begin position="337"/>
        <end position="358"/>
    </location>
</feature>
<keyword evidence="2" id="KW-0472">Membrane</keyword>
<feature type="transmembrane region" description="Helical" evidence="2">
    <location>
        <begin position="6"/>
        <end position="26"/>
    </location>
</feature>
<feature type="transmembrane region" description="Helical" evidence="2">
    <location>
        <begin position="271"/>
        <end position="289"/>
    </location>
</feature>
<dbReference type="HOGENOM" id="CLU_061142_0_0_11"/>
<dbReference type="PIRSF" id="PIRSF019466">
    <property type="entry name" value="EutH"/>
    <property type="match status" value="1"/>
</dbReference>
<keyword evidence="4" id="KW-1185">Reference proteome</keyword>
<evidence type="ECO:0000256" key="1">
    <source>
        <dbReference type="SAM" id="MobiDB-lite"/>
    </source>
</evidence>
<comment type="caution">
    <text evidence="3">The sequence shown here is derived from an EMBL/GenBank/DDBJ whole genome shotgun (WGS) entry which is preliminary data.</text>
</comment>
<dbReference type="InterPro" id="IPR007441">
    <property type="entry name" value="EutH"/>
</dbReference>
<protein>
    <submittedName>
        <fullName evidence="3">Ethanolamine utilization protein EutH</fullName>
    </submittedName>
</protein>
<name>K0UU49_MYCVA</name>
<evidence type="ECO:0000256" key="2">
    <source>
        <dbReference type="SAM" id="Phobius"/>
    </source>
</evidence>
<feature type="transmembrane region" description="Helical" evidence="2">
    <location>
        <begin position="190"/>
        <end position="211"/>
    </location>
</feature>
<dbReference type="eggNOG" id="COG3192">
    <property type="taxonomic scope" value="Bacteria"/>
</dbReference>
<feature type="transmembrane region" description="Helical" evidence="2">
    <location>
        <begin position="218"/>
        <end position="239"/>
    </location>
</feature>
<feature type="transmembrane region" description="Helical" evidence="2">
    <location>
        <begin position="38"/>
        <end position="59"/>
    </location>
</feature>
<dbReference type="PANTHER" id="PTHR40089">
    <property type="entry name" value="ETHANOLAMINE UTILIZATION PROTEIN EUTH"/>
    <property type="match status" value="1"/>
</dbReference>
<organism evidence="3 4">
    <name type="scientific">Mycolicibacterium vaccae ATCC 25954</name>
    <dbReference type="NCBI Taxonomy" id="1194972"/>
    <lineage>
        <taxon>Bacteria</taxon>
        <taxon>Bacillati</taxon>
        <taxon>Actinomycetota</taxon>
        <taxon>Actinomycetes</taxon>
        <taxon>Mycobacteriales</taxon>
        <taxon>Mycobacteriaceae</taxon>
        <taxon>Mycolicibacterium</taxon>
    </lineage>
</organism>
<feature type="transmembrane region" description="Helical" evidence="2">
    <location>
        <begin position="138"/>
        <end position="163"/>
    </location>
</feature>
<proteinExistence type="predicted"/>
<dbReference type="GO" id="GO:0034228">
    <property type="term" value="F:ethanolamine transmembrane transporter activity"/>
    <property type="evidence" value="ECO:0007669"/>
    <property type="project" value="InterPro"/>
</dbReference>
<dbReference type="PATRIC" id="fig|1194972.3.peg.3050"/>
<evidence type="ECO:0000313" key="3">
    <source>
        <dbReference type="EMBL" id="EJZ08490.1"/>
    </source>
</evidence>
<dbReference type="AlphaFoldDB" id="K0UU49"/>
<feature type="region of interest" description="Disordered" evidence="1">
    <location>
        <begin position="399"/>
        <end position="422"/>
    </location>
</feature>